<comment type="caution">
    <text evidence="1">The sequence shown here is derived from an EMBL/GenBank/DDBJ whole genome shotgun (WGS) entry which is preliminary data.</text>
</comment>
<dbReference type="EMBL" id="VMGL01000026">
    <property type="protein sequence ID" value="TSC96923.1"/>
    <property type="molecule type" value="Genomic_DNA"/>
</dbReference>
<dbReference type="Proteomes" id="UP000318711">
    <property type="component" value="Unassembled WGS sequence"/>
</dbReference>
<evidence type="ECO:0000313" key="1">
    <source>
        <dbReference type="EMBL" id="TSC96923.1"/>
    </source>
</evidence>
<name>A0A554LVN2_9BACT</name>
<accession>A0A554LVN2</accession>
<sequence>MGNLNPPGHTFPTDHIYFYLANNIQPPLYSPGDLTITEIGVGGNLTQGISDYSITLQNCSEFEVYFLHVTSISTKLSDEFTSPFEWDNTYTTGGNTYRNYGKSVNISVSGGEQIGTVGGNPGQSSFDMGAYDTRVTLNFANSGRWTIYNTIHTVCPIDYYSETLKSTLTAMFGDYDGSPKRTVEPVCGTVEQDVANTAQGAWFLKGTDNSWSGEDTHLALVHHNVNPNTPVFSVGNSLSASNLPKGVYEFSAQGSGLINRDFDDVTSDNNIYCYQMDGQGWVEGSITILVQLSTSTILKIERGADSACGSGPWSFTGSVSEFER</sequence>
<proteinExistence type="predicted"/>
<evidence type="ECO:0000313" key="2">
    <source>
        <dbReference type="Proteomes" id="UP000318711"/>
    </source>
</evidence>
<organism evidence="1 2">
    <name type="scientific">Candidatus Berkelbacteria bacterium Licking1014_2</name>
    <dbReference type="NCBI Taxonomy" id="2017146"/>
    <lineage>
        <taxon>Bacteria</taxon>
        <taxon>Candidatus Berkelbacteria</taxon>
    </lineage>
</organism>
<dbReference type="AlphaFoldDB" id="A0A554LVN2"/>
<protein>
    <submittedName>
        <fullName evidence="1">Uncharacterized protein</fullName>
    </submittedName>
</protein>
<gene>
    <name evidence="1" type="ORF">CEN88_254</name>
</gene>
<reference evidence="1 2" key="1">
    <citation type="submission" date="2017-07" db="EMBL/GenBank/DDBJ databases">
        <title>Mechanisms for carbon and nitrogen cycling indicate functional differentiation within the Candidate Phyla Radiation.</title>
        <authorList>
            <person name="Danczak R.E."/>
            <person name="Johnston M.D."/>
            <person name="Kenah C."/>
            <person name="Slattery M."/>
            <person name="Wrighton K.C."/>
            <person name="Wilkins M.J."/>
        </authorList>
    </citation>
    <scope>NUCLEOTIDE SEQUENCE [LARGE SCALE GENOMIC DNA]</scope>
    <source>
        <strain evidence="1">Licking1014_2</strain>
    </source>
</reference>